<keyword evidence="2" id="KW-1185">Reference proteome</keyword>
<comment type="caution">
    <text evidence="1">The sequence shown here is derived from an EMBL/GenBank/DDBJ whole genome shotgun (WGS) entry which is preliminary data.</text>
</comment>
<evidence type="ECO:0000313" key="1">
    <source>
        <dbReference type="EMBL" id="EQM62793.1"/>
    </source>
</evidence>
<proteinExistence type="predicted"/>
<gene>
    <name evidence="1" type="ORF">H359_0694</name>
</gene>
<evidence type="ECO:0000313" key="2">
    <source>
        <dbReference type="Proteomes" id="UP000016064"/>
    </source>
</evidence>
<organism evidence="1 2">
    <name type="scientific">Chlamydia ibidis 10-1398/6</name>
    <dbReference type="NCBI Taxonomy" id="1046581"/>
    <lineage>
        <taxon>Bacteria</taxon>
        <taxon>Pseudomonadati</taxon>
        <taxon>Chlamydiota</taxon>
        <taxon>Chlamydiia</taxon>
        <taxon>Chlamydiales</taxon>
        <taxon>Chlamydiaceae</taxon>
        <taxon>Chlamydia/Chlamydophila group</taxon>
        <taxon>Chlamydia</taxon>
    </lineage>
</organism>
<accession>A0ABP2XEG2</accession>
<dbReference type="Proteomes" id="UP000016064">
    <property type="component" value="Unassembled WGS sequence"/>
</dbReference>
<reference evidence="1 2" key="1">
    <citation type="submission" date="2013-07" db="EMBL/GenBank/DDBJ databases">
        <title>Isolation of a new Chlamydia species from the feral Sacred Ibis (Threskiornis aethiopicus): Chlamydia ibidis.</title>
        <authorList>
            <person name="Vorimore F."/>
            <person name="Hsia R.-C."/>
            <person name="Huot-Creasy H."/>
            <person name="Bastian S."/>
            <person name="Deruyter L."/>
            <person name="Passet A."/>
            <person name="Sachse K."/>
            <person name="Bavoil P."/>
            <person name="Myers G."/>
            <person name="Laroucau K."/>
        </authorList>
    </citation>
    <scope>NUCLEOTIDE SEQUENCE [LARGE SCALE GENOMIC DNA]</scope>
    <source>
        <strain evidence="1 2">10-1398/6</strain>
    </source>
</reference>
<dbReference type="EMBL" id="APJW01000002">
    <property type="protein sequence ID" value="EQM62793.1"/>
    <property type="molecule type" value="Genomic_DNA"/>
</dbReference>
<protein>
    <submittedName>
        <fullName evidence="1">Uncharacterized protein</fullName>
    </submittedName>
</protein>
<name>A0ABP2XEG2_9CHLA</name>
<sequence length="252" mass="29020">MIGYFWIRKETLVERWLSSKLHTEVSVGSISPRLSGMKIRHLCIYNIAPHAKLPYAAEIEHINIRFSLISMLLSKKIEISDLLIHGANFSVYSYEVNSPKTNWFLLWKNFFSEENQEPSSQILSTNPSKLDNIPVFIKRCLFTNARVHNAKSSDKEISVCAIPSMEFHSNLTKQIALPNLGTAITSLLYLSVEEGLYHANLPSDIVRPLSKQAHLFFISSRPNFQEDRLLFSEHSPKAREEILEFVRDLFFH</sequence>